<evidence type="ECO:0008006" key="5">
    <source>
        <dbReference type="Google" id="ProtNLM"/>
    </source>
</evidence>
<feature type="region of interest" description="Disordered" evidence="2">
    <location>
        <begin position="168"/>
        <end position="245"/>
    </location>
</feature>
<dbReference type="GO" id="GO:0005737">
    <property type="term" value="C:cytoplasm"/>
    <property type="evidence" value="ECO:0007669"/>
    <property type="project" value="TreeGrafter"/>
</dbReference>
<feature type="region of interest" description="Disordered" evidence="2">
    <location>
        <begin position="1"/>
        <end position="105"/>
    </location>
</feature>
<feature type="compositionally biased region" description="Basic and acidic residues" evidence="2">
    <location>
        <begin position="549"/>
        <end position="563"/>
    </location>
</feature>
<feature type="compositionally biased region" description="Basic and acidic residues" evidence="2">
    <location>
        <begin position="54"/>
        <end position="105"/>
    </location>
</feature>
<feature type="compositionally biased region" description="Polar residues" evidence="2">
    <location>
        <begin position="585"/>
        <end position="617"/>
    </location>
</feature>
<feature type="region of interest" description="Disordered" evidence="2">
    <location>
        <begin position="385"/>
        <end position="417"/>
    </location>
</feature>
<feature type="region of interest" description="Disordered" evidence="2">
    <location>
        <begin position="257"/>
        <end position="278"/>
    </location>
</feature>
<sequence length="892" mass="96561">MGNSSSKDERRAAQSRHGHGHATTAELSPTQAQAPNERLAGRIYASRNGSARGSRHDLSFLHLGRGDRENEIAAPERPRETKQEREARRAERERQARLKERERSMREEHVDGGYLVTLGVYTGAEDFSKPIVRQLQIERRLAPFWKGLEDHSESWTEAQLVAAARGLPIPEPDAVPPDMARTGSQASSNPRASDINVNSLTVPITSRSQSYQSDRSANLSASHPAFSSNSGPSSPTSPTSNNPLFRGRAKTLASTLIGKSQSPELTPQEIRLPNEPNVNGQPLEAYLYKDASECPICFMYYPPYLNKTRCCDQPICSECFVQIKRPDPHPPEHEQPGQPRPPEEEAEMLVSEVAACPFCVTPEFGVTYEPPPMRRGLAYAHQQNPLKNPTSAMSSSTSLQTGGRRRATSLSASDPHVITTDRVRPDWAKKLADARAHALRRSAAATALHNAAYVLGNQGDGSSRGGISLGRRRRTLFGDSPNASGSGTPREGMSPAEYDAYFRPSNRRQGEGNGNGDLVSGRSSSRRNRVEDLEDLMMMEAIRLSLAAEEERKRKEEKEAQKEAKKKAKADRKEEKKAEKVAKKNGSSGSLYHVGTNDSSSTWASTSMARSTSNLGTQPPIPEEDLPGKGKQPVQDFAGFNPLQEPTSTLNREASPSPPTTASEAQRHLEESRANLQPPASAPISTPSNPRSTHLRQLSNASSAASSFVESPTPGSLRAEFNMTNASGLDVTAGAQQADGGSNLSSGAVTPAAAGATSSEPMFNFRSLAAMIGEEDKAEKNEHIEHAGDGPASTTTAEDDLKEPSPTSSPRAAPASLLVDESTQNRSRGDSGESSSSAPPPIYVEEHRTESEKDADEIRPAPGMTQLRHDPDQKEFGRVNVDVDVAAHGQMH</sequence>
<feature type="compositionally biased region" description="Polar residues" evidence="2">
    <location>
        <begin position="683"/>
        <end position="714"/>
    </location>
</feature>
<organism evidence="3 4">
    <name type="scientific">Zasmidium cellare ATCC 36951</name>
    <dbReference type="NCBI Taxonomy" id="1080233"/>
    <lineage>
        <taxon>Eukaryota</taxon>
        <taxon>Fungi</taxon>
        <taxon>Dikarya</taxon>
        <taxon>Ascomycota</taxon>
        <taxon>Pezizomycotina</taxon>
        <taxon>Dothideomycetes</taxon>
        <taxon>Dothideomycetidae</taxon>
        <taxon>Mycosphaerellales</taxon>
        <taxon>Mycosphaerellaceae</taxon>
        <taxon>Zasmidium</taxon>
    </lineage>
</organism>
<dbReference type="GeneID" id="54565976"/>
<dbReference type="AlphaFoldDB" id="A0A6A6CLY4"/>
<evidence type="ECO:0000256" key="2">
    <source>
        <dbReference type="SAM" id="MobiDB-lite"/>
    </source>
</evidence>
<feature type="compositionally biased region" description="Gly residues" evidence="2">
    <location>
        <begin position="458"/>
        <end position="468"/>
    </location>
</feature>
<feature type="region of interest" description="Disordered" evidence="2">
    <location>
        <begin position="784"/>
        <end position="878"/>
    </location>
</feature>
<feature type="compositionally biased region" description="Low complexity" evidence="2">
    <location>
        <begin position="227"/>
        <end position="243"/>
    </location>
</feature>
<feature type="compositionally biased region" description="Basic and acidic residues" evidence="2">
    <location>
        <begin position="571"/>
        <end position="582"/>
    </location>
</feature>
<feature type="compositionally biased region" description="Basic and acidic residues" evidence="2">
    <location>
        <begin position="1"/>
        <end position="12"/>
    </location>
</feature>
<evidence type="ECO:0000313" key="4">
    <source>
        <dbReference type="Proteomes" id="UP000799537"/>
    </source>
</evidence>
<feature type="compositionally biased region" description="Polar residues" evidence="2">
    <location>
        <begin position="644"/>
        <end position="664"/>
    </location>
</feature>
<dbReference type="PANTHER" id="PTHR31315">
    <property type="entry name" value="PROTEIN SIP5"/>
    <property type="match status" value="1"/>
</dbReference>
<proteinExistence type="inferred from homology"/>
<accession>A0A6A6CLY4</accession>
<keyword evidence="4" id="KW-1185">Reference proteome</keyword>
<reference evidence="3" key="1">
    <citation type="journal article" date="2020" name="Stud. Mycol.">
        <title>101 Dothideomycetes genomes: a test case for predicting lifestyles and emergence of pathogens.</title>
        <authorList>
            <person name="Haridas S."/>
            <person name="Albert R."/>
            <person name="Binder M."/>
            <person name="Bloem J."/>
            <person name="Labutti K."/>
            <person name="Salamov A."/>
            <person name="Andreopoulos B."/>
            <person name="Baker S."/>
            <person name="Barry K."/>
            <person name="Bills G."/>
            <person name="Bluhm B."/>
            <person name="Cannon C."/>
            <person name="Castanera R."/>
            <person name="Culley D."/>
            <person name="Daum C."/>
            <person name="Ezra D."/>
            <person name="Gonzalez J."/>
            <person name="Henrissat B."/>
            <person name="Kuo A."/>
            <person name="Liang C."/>
            <person name="Lipzen A."/>
            <person name="Lutzoni F."/>
            <person name="Magnuson J."/>
            <person name="Mondo S."/>
            <person name="Nolan M."/>
            <person name="Ohm R."/>
            <person name="Pangilinan J."/>
            <person name="Park H.-J."/>
            <person name="Ramirez L."/>
            <person name="Alfaro M."/>
            <person name="Sun H."/>
            <person name="Tritt A."/>
            <person name="Yoshinaga Y."/>
            <person name="Zwiers L.-H."/>
            <person name="Turgeon B."/>
            <person name="Goodwin S."/>
            <person name="Spatafora J."/>
            <person name="Crous P."/>
            <person name="Grigoriev I."/>
        </authorList>
    </citation>
    <scope>NUCLEOTIDE SEQUENCE</scope>
    <source>
        <strain evidence="3">ATCC 36951</strain>
    </source>
</reference>
<feature type="compositionally biased region" description="Polar residues" evidence="2">
    <location>
        <begin position="385"/>
        <end position="401"/>
    </location>
</feature>
<protein>
    <recommendedName>
        <fullName evidence="5">Protein sip5</fullName>
    </recommendedName>
</protein>
<dbReference type="RefSeq" id="XP_033668117.1">
    <property type="nucleotide sequence ID" value="XM_033812704.1"/>
</dbReference>
<feature type="compositionally biased region" description="Basic and acidic residues" evidence="2">
    <location>
        <begin position="844"/>
        <end position="859"/>
    </location>
</feature>
<dbReference type="Proteomes" id="UP000799537">
    <property type="component" value="Unassembled WGS sequence"/>
</dbReference>
<gene>
    <name evidence="3" type="ORF">M409DRAFT_54414</name>
</gene>
<evidence type="ECO:0000256" key="1">
    <source>
        <dbReference type="ARBA" id="ARBA00010402"/>
    </source>
</evidence>
<feature type="compositionally biased region" description="Low complexity" evidence="2">
    <location>
        <begin position="804"/>
        <end position="816"/>
    </location>
</feature>
<feature type="compositionally biased region" description="Polar residues" evidence="2">
    <location>
        <begin position="25"/>
        <end position="34"/>
    </location>
</feature>
<dbReference type="CDD" id="cd24139">
    <property type="entry name" value="SIP5-like"/>
    <property type="match status" value="1"/>
</dbReference>
<feature type="compositionally biased region" description="Polar residues" evidence="2">
    <location>
        <begin position="182"/>
        <end position="221"/>
    </location>
</feature>
<feature type="region of interest" description="Disordered" evidence="2">
    <location>
        <begin position="455"/>
        <end position="529"/>
    </location>
</feature>
<feature type="compositionally biased region" description="Polar residues" evidence="2">
    <location>
        <begin position="739"/>
        <end position="748"/>
    </location>
</feature>
<dbReference type="InterPro" id="IPR039301">
    <property type="entry name" value="Sip5/DA2"/>
</dbReference>
<feature type="region of interest" description="Disordered" evidence="2">
    <location>
        <begin position="327"/>
        <end position="347"/>
    </location>
</feature>
<dbReference type="PANTHER" id="PTHR31315:SF1">
    <property type="entry name" value="PROTEIN SIP5"/>
    <property type="match status" value="1"/>
</dbReference>
<evidence type="ECO:0000313" key="3">
    <source>
        <dbReference type="EMBL" id="KAF2167228.1"/>
    </source>
</evidence>
<comment type="similarity">
    <text evidence="1">Belongs to the SIP5 family.</text>
</comment>
<dbReference type="EMBL" id="ML993594">
    <property type="protein sequence ID" value="KAF2167228.1"/>
    <property type="molecule type" value="Genomic_DNA"/>
</dbReference>
<feature type="region of interest" description="Disordered" evidence="2">
    <location>
        <begin position="549"/>
        <end position="757"/>
    </location>
</feature>
<name>A0A6A6CLY4_ZASCE</name>
<feature type="compositionally biased region" description="Basic and acidic residues" evidence="2">
    <location>
        <begin position="867"/>
        <end position="877"/>
    </location>
</feature>
<dbReference type="OrthoDB" id="21471at2759"/>